<feature type="modified residue" description="4-aspartylphosphate" evidence="5">
    <location>
        <position position="56"/>
    </location>
</feature>
<dbReference type="PROSITE" id="PS50045">
    <property type="entry name" value="SIGMA54_INTERACT_4"/>
    <property type="match status" value="1"/>
</dbReference>
<dbReference type="InterPro" id="IPR002197">
    <property type="entry name" value="HTH_Fis"/>
</dbReference>
<dbReference type="Gene3D" id="1.10.10.60">
    <property type="entry name" value="Homeodomain-like"/>
    <property type="match status" value="1"/>
</dbReference>
<dbReference type="InterPro" id="IPR025943">
    <property type="entry name" value="Sigma_54_int_dom_ATP-bd_2"/>
</dbReference>
<dbReference type="FunFam" id="3.40.50.300:FF:000006">
    <property type="entry name" value="DNA-binding transcriptional regulator NtrC"/>
    <property type="match status" value="1"/>
</dbReference>
<proteinExistence type="predicted"/>
<dbReference type="PROSITE" id="PS00676">
    <property type="entry name" value="SIGMA54_INTERACT_2"/>
    <property type="match status" value="1"/>
</dbReference>
<dbReference type="Proteomes" id="UP000187181">
    <property type="component" value="Unassembled WGS sequence"/>
</dbReference>
<keyword evidence="8" id="KW-0238">DNA-binding</keyword>
<dbReference type="Pfam" id="PF25601">
    <property type="entry name" value="AAA_lid_14"/>
    <property type="match status" value="1"/>
</dbReference>
<dbReference type="SUPFAM" id="SSF46689">
    <property type="entry name" value="Homeodomain-like"/>
    <property type="match status" value="1"/>
</dbReference>
<dbReference type="Gene3D" id="3.40.50.300">
    <property type="entry name" value="P-loop containing nucleotide triphosphate hydrolases"/>
    <property type="match status" value="1"/>
</dbReference>
<name>A0A1R3WZU1_9BACT</name>
<dbReference type="InterPro" id="IPR002078">
    <property type="entry name" value="Sigma_54_int"/>
</dbReference>
<dbReference type="PRINTS" id="PR01590">
    <property type="entry name" value="HTHFIS"/>
</dbReference>
<dbReference type="Pfam" id="PF00072">
    <property type="entry name" value="Response_reg"/>
    <property type="match status" value="1"/>
</dbReference>
<evidence type="ECO:0000313" key="9">
    <source>
        <dbReference type="Proteomes" id="UP000187181"/>
    </source>
</evidence>
<keyword evidence="1" id="KW-0547">Nucleotide-binding</keyword>
<dbReference type="GO" id="GO:0043565">
    <property type="term" value="F:sequence-specific DNA binding"/>
    <property type="evidence" value="ECO:0007669"/>
    <property type="project" value="InterPro"/>
</dbReference>
<dbReference type="SUPFAM" id="SSF52540">
    <property type="entry name" value="P-loop containing nucleoside triphosphate hydrolases"/>
    <property type="match status" value="1"/>
</dbReference>
<keyword evidence="3" id="KW-0805">Transcription regulation</keyword>
<keyword evidence="4" id="KW-0804">Transcription</keyword>
<dbReference type="SUPFAM" id="SSF52172">
    <property type="entry name" value="CheY-like"/>
    <property type="match status" value="1"/>
</dbReference>
<dbReference type="PANTHER" id="PTHR32071:SF113">
    <property type="entry name" value="ALGINATE BIOSYNTHESIS TRANSCRIPTIONAL REGULATORY PROTEIN ALGB"/>
    <property type="match status" value="1"/>
</dbReference>
<keyword evidence="5" id="KW-0597">Phosphoprotein</keyword>
<dbReference type="GO" id="GO:0006355">
    <property type="term" value="P:regulation of DNA-templated transcription"/>
    <property type="evidence" value="ECO:0007669"/>
    <property type="project" value="InterPro"/>
</dbReference>
<feature type="domain" description="Sigma-54 factor interaction" evidence="6">
    <location>
        <begin position="149"/>
        <end position="378"/>
    </location>
</feature>
<dbReference type="GO" id="GO:0000160">
    <property type="term" value="P:phosphorelay signal transduction system"/>
    <property type="evidence" value="ECO:0007669"/>
    <property type="project" value="InterPro"/>
</dbReference>
<feature type="domain" description="Response regulatory" evidence="7">
    <location>
        <begin position="7"/>
        <end position="126"/>
    </location>
</feature>
<dbReference type="InterPro" id="IPR027417">
    <property type="entry name" value="P-loop_NTPase"/>
</dbReference>
<dbReference type="SMART" id="SM00448">
    <property type="entry name" value="REC"/>
    <property type="match status" value="1"/>
</dbReference>
<evidence type="ECO:0000259" key="7">
    <source>
        <dbReference type="PROSITE" id="PS50110"/>
    </source>
</evidence>
<dbReference type="InterPro" id="IPR011006">
    <property type="entry name" value="CheY-like_superfamily"/>
</dbReference>
<dbReference type="PROSITE" id="PS50110">
    <property type="entry name" value="RESPONSE_REGULATORY"/>
    <property type="match status" value="1"/>
</dbReference>
<dbReference type="SMART" id="SM00382">
    <property type="entry name" value="AAA"/>
    <property type="match status" value="1"/>
</dbReference>
<organism evidence="8 9">
    <name type="scientific">Pontibacter indicus</name>
    <dbReference type="NCBI Taxonomy" id="1317125"/>
    <lineage>
        <taxon>Bacteria</taxon>
        <taxon>Pseudomonadati</taxon>
        <taxon>Bacteroidota</taxon>
        <taxon>Cytophagia</taxon>
        <taxon>Cytophagales</taxon>
        <taxon>Hymenobacteraceae</taxon>
        <taxon>Pontibacter</taxon>
    </lineage>
</organism>
<dbReference type="PANTHER" id="PTHR32071">
    <property type="entry name" value="TRANSCRIPTIONAL REGULATORY PROTEIN"/>
    <property type="match status" value="1"/>
</dbReference>
<dbReference type="InterPro" id="IPR001789">
    <property type="entry name" value="Sig_transdc_resp-reg_receiver"/>
</dbReference>
<dbReference type="OrthoDB" id="9782110at2"/>
<dbReference type="Pfam" id="PF02954">
    <property type="entry name" value="HTH_8"/>
    <property type="match status" value="1"/>
</dbReference>
<reference evidence="9" key="1">
    <citation type="submission" date="2017-01" db="EMBL/GenBank/DDBJ databases">
        <authorList>
            <person name="Varghese N."/>
            <person name="Submissions S."/>
        </authorList>
    </citation>
    <scope>NUCLEOTIDE SEQUENCE [LARGE SCALE GENOMIC DNA]</scope>
    <source>
        <strain evidence="9">LP100</strain>
    </source>
</reference>
<evidence type="ECO:0000256" key="5">
    <source>
        <dbReference type="PROSITE-ProRule" id="PRU00169"/>
    </source>
</evidence>
<dbReference type="InterPro" id="IPR003593">
    <property type="entry name" value="AAA+_ATPase"/>
</dbReference>
<dbReference type="GO" id="GO:0005524">
    <property type="term" value="F:ATP binding"/>
    <property type="evidence" value="ECO:0007669"/>
    <property type="project" value="UniProtKB-KW"/>
</dbReference>
<dbReference type="AlphaFoldDB" id="A0A1R3WZU1"/>
<evidence type="ECO:0000313" key="8">
    <source>
        <dbReference type="EMBL" id="SIT84050.1"/>
    </source>
</evidence>
<dbReference type="EMBL" id="FTPP01000001">
    <property type="protein sequence ID" value="SIT84050.1"/>
    <property type="molecule type" value="Genomic_DNA"/>
</dbReference>
<evidence type="ECO:0000259" key="6">
    <source>
        <dbReference type="PROSITE" id="PS50045"/>
    </source>
</evidence>
<dbReference type="STRING" id="1317125.SAMN05444128_1349"/>
<dbReference type="Gene3D" id="1.10.8.60">
    <property type="match status" value="1"/>
</dbReference>
<sequence>MLLKKASILVVDDDADVLTAVRLLLRPHVGEIVTEKNPEQLPALLKQQAFDVLLLDMNFKSAIHTGNEGLYWLQKVKELRPEIAVIMITAYGDIDLAIRSLKDGAFDFVVKPWHNEKLLSTINSAVSQKAGGSKAPAATAGIPSPGTTFLGESDVMQDIKLKIRKIAPTDANILILGENGTGKELVAKAIHEQSLRAAKPFVKVDVGALTDSLFESELFGHKKGAFTDAREDRAGRFEAAQGGTIFLDEIGNISLHQQSKLLSVLQNRQVIRVGANEPVDIDVRLLCATNVPLSELANEARFRKDLIYRINTVEILIPPLRKRGQDIVLLARHFAQVYAHKYMKPVPELSKSAQDKLLHYLFPGNVRELQYAIERAVIMADGALLDAADILFSPIEAAPAGEELERGTNLEELEKLTINKVLQLHQGNLTRTAKELGITRTALYRRMNKYGL</sequence>
<keyword evidence="2" id="KW-0067">ATP-binding</keyword>
<dbReference type="InterPro" id="IPR009057">
    <property type="entry name" value="Homeodomain-like_sf"/>
</dbReference>
<protein>
    <submittedName>
        <fullName evidence="8">DNA-binding transcriptional response regulator, NtrC family, contains REC, AAA-type ATPase, and a Fis-type DNA-binding domains</fullName>
    </submittedName>
</protein>
<dbReference type="RefSeq" id="WP_076666844.1">
    <property type="nucleotide sequence ID" value="NZ_FTPP01000001.1"/>
</dbReference>
<evidence type="ECO:0000256" key="4">
    <source>
        <dbReference type="ARBA" id="ARBA00023163"/>
    </source>
</evidence>
<evidence type="ECO:0000256" key="1">
    <source>
        <dbReference type="ARBA" id="ARBA00022741"/>
    </source>
</evidence>
<evidence type="ECO:0000256" key="3">
    <source>
        <dbReference type="ARBA" id="ARBA00023015"/>
    </source>
</evidence>
<gene>
    <name evidence="8" type="ORF">SAMN05444128_1349</name>
</gene>
<dbReference type="InterPro" id="IPR058031">
    <property type="entry name" value="AAA_lid_NorR"/>
</dbReference>
<accession>A0A1R3WZU1</accession>
<dbReference type="Pfam" id="PF00158">
    <property type="entry name" value="Sigma54_activat"/>
    <property type="match status" value="1"/>
</dbReference>
<dbReference type="Gene3D" id="3.40.50.2300">
    <property type="match status" value="1"/>
</dbReference>
<keyword evidence="9" id="KW-1185">Reference proteome</keyword>
<dbReference type="CDD" id="cd00009">
    <property type="entry name" value="AAA"/>
    <property type="match status" value="1"/>
</dbReference>
<evidence type="ECO:0000256" key="2">
    <source>
        <dbReference type="ARBA" id="ARBA00022840"/>
    </source>
</evidence>